<reference evidence="3" key="1">
    <citation type="submission" date="2016-10" db="EMBL/GenBank/DDBJ databases">
        <authorList>
            <person name="Varghese N."/>
            <person name="Submissions S."/>
        </authorList>
    </citation>
    <scope>NUCLEOTIDE SEQUENCE [LARGE SCALE GENOMIC DNA]</scope>
    <source>
        <strain evidence="3">DSM 8344</strain>
    </source>
</reference>
<feature type="transmembrane region" description="Helical" evidence="1">
    <location>
        <begin position="83"/>
        <end position="103"/>
    </location>
</feature>
<gene>
    <name evidence="2" type="ORF">SAMN05443529_12630</name>
</gene>
<keyword evidence="3" id="KW-1185">Reference proteome</keyword>
<dbReference type="OrthoDB" id="1797252at2"/>
<dbReference type="STRING" id="1121419.SAMN05443529_12630"/>
<feature type="transmembrane region" description="Helical" evidence="1">
    <location>
        <begin position="51"/>
        <end position="71"/>
    </location>
</feature>
<evidence type="ECO:0000313" key="2">
    <source>
        <dbReference type="EMBL" id="SDI08845.1"/>
    </source>
</evidence>
<dbReference type="Proteomes" id="UP000198656">
    <property type="component" value="Unassembled WGS sequence"/>
</dbReference>
<keyword evidence="1" id="KW-0472">Membrane</keyword>
<dbReference type="AlphaFoldDB" id="A0A1G8HQB5"/>
<dbReference type="EMBL" id="FNCP01000026">
    <property type="protein sequence ID" value="SDI08845.1"/>
    <property type="molecule type" value="Genomic_DNA"/>
</dbReference>
<accession>A0A1G8HQB5</accession>
<name>A0A1G8HQB5_9FIRM</name>
<evidence type="ECO:0000313" key="3">
    <source>
        <dbReference type="Proteomes" id="UP000198656"/>
    </source>
</evidence>
<proteinExistence type="predicted"/>
<keyword evidence="1" id="KW-1133">Transmembrane helix</keyword>
<feature type="transmembrane region" description="Helical" evidence="1">
    <location>
        <begin position="135"/>
        <end position="154"/>
    </location>
</feature>
<dbReference type="RefSeq" id="WP_092335107.1">
    <property type="nucleotide sequence ID" value="NZ_FNCP01000026.1"/>
</dbReference>
<protein>
    <submittedName>
        <fullName evidence="2">Uncharacterized protein</fullName>
    </submittedName>
</protein>
<keyword evidence="1" id="KW-0812">Transmembrane</keyword>
<feature type="transmembrane region" description="Helical" evidence="1">
    <location>
        <begin position="22"/>
        <end position="45"/>
    </location>
</feature>
<sequence length="175" mass="19585">MIVLDGLIIFISGYLSKTPLKLLTHILILSLLPLASMVIMINQIQTVNLDFYHYIALIILTAAAFLSVWVFPALNGDYKKVDFSVNFVTGIVVLISMFLFALVEVLPQDILESCLSSLISKRNTYDIWSRPPYQLAHFVIMAGSFPYAASFIISKMILSLRAVKGDDNPKLLRSL</sequence>
<evidence type="ECO:0000256" key="1">
    <source>
        <dbReference type="SAM" id="Phobius"/>
    </source>
</evidence>
<organism evidence="2 3">
    <name type="scientific">Desulfosporosinus hippei DSM 8344</name>
    <dbReference type="NCBI Taxonomy" id="1121419"/>
    <lineage>
        <taxon>Bacteria</taxon>
        <taxon>Bacillati</taxon>
        <taxon>Bacillota</taxon>
        <taxon>Clostridia</taxon>
        <taxon>Eubacteriales</taxon>
        <taxon>Desulfitobacteriaceae</taxon>
        <taxon>Desulfosporosinus</taxon>
    </lineage>
</organism>